<evidence type="ECO:0000313" key="9">
    <source>
        <dbReference type="EMBL" id="RIJ30441.1"/>
    </source>
</evidence>
<comment type="subunit">
    <text evidence="2">Monomer.</text>
</comment>
<dbReference type="InterPro" id="IPR043502">
    <property type="entry name" value="DNA/RNA_pol_sf"/>
</dbReference>
<dbReference type="EMBL" id="QWFX01000006">
    <property type="protein sequence ID" value="RIJ30441.1"/>
    <property type="molecule type" value="Genomic_DNA"/>
</dbReference>
<dbReference type="RefSeq" id="WP_119375756.1">
    <property type="nucleotide sequence ID" value="NZ_QWFX01000006.1"/>
</dbReference>
<evidence type="ECO:0000256" key="6">
    <source>
        <dbReference type="ARBA" id="ARBA00049244"/>
    </source>
</evidence>
<protein>
    <recommendedName>
        <fullName evidence="3">DNA-directed DNA polymerase</fullName>
        <ecNumber evidence="3">2.7.7.7</ecNumber>
    </recommendedName>
</protein>
<dbReference type="Gene3D" id="3.40.1170.60">
    <property type="match status" value="1"/>
</dbReference>
<dbReference type="OrthoDB" id="9788640at2"/>
<dbReference type="InterPro" id="IPR017961">
    <property type="entry name" value="DNA_pol_Y-fam_little_finger"/>
</dbReference>
<sequence length="500" mass="54499">MRTVAGKRVLSIWLPRLPLDRWRRKGDGRLAGAFAIIDEVNNSWRVTHPSDEAIRAGVRMGLTLPDARAICPDLLTEPADAAREDALLRALWRWADVLSPRVALDAPDGLLLDIAGCAHLFGGEEALAVDAIDRLEAVSVAARTGIADSKGAARALARFSSAPVAIAEPGRTGAALAPLPVGALGVQDETASALARAGLKTIGQLYEVKTSELARRFGLSLTGALAAALGQTADPVTPASADPIYAARMTLPDPVGLLSDIEAVLQRLASSVCGRLEQDRKGARAFTLTVRCVDTGDHHLSAGFARPCFDAKAVLQQFAHPLSKLRIEFGADGFRLAASHVEPVRHRQAEIDDRVRENAGVAQLLTTLGNRIGFDHVRAFAARDSHQPDREFDLVEAVDRRSALAWAPAPRKRPLRLFRPPEPLHLLDGGRPPRRFQWRGAIYALSSAKGPERLTPEWWRTEDLRTRDYWTVDTADGARFWLLTYPGQDEQSWFVAGRFP</sequence>
<dbReference type="Gene3D" id="1.10.150.20">
    <property type="entry name" value="5' to 3' exonuclease, C-terminal subdomain"/>
    <property type="match status" value="1"/>
</dbReference>
<evidence type="ECO:0000259" key="8">
    <source>
        <dbReference type="Pfam" id="PF11799"/>
    </source>
</evidence>
<reference evidence="9 10" key="1">
    <citation type="submission" date="2018-08" db="EMBL/GenBank/DDBJ databases">
        <title>Henriciella mobilis sp. nov., isolated from seawater.</title>
        <authorList>
            <person name="Cheng H."/>
            <person name="Wu Y.-H."/>
            <person name="Xu X.-W."/>
            <person name="Guo L.-L."/>
        </authorList>
    </citation>
    <scope>NUCLEOTIDE SEQUENCE [LARGE SCALE GENOMIC DNA]</scope>
    <source>
        <strain evidence="9 10">JN25</strain>
    </source>
</reference>
<dbReference type="InterPro" id="IPR043128">
    <property type="entry name" value="Rev_trsase/Diguanyl_cyclase"/>
</dbReference>
<comment type="function">
    <text evidence="5">Poorly processive, error-prone DNA polymerase involved in untargeted mutagenesis. Copies undamaged DNA at stalled replication forks, which arise in vivo from mismatched or misaligned primer ends. These misaligned primers can be extended by PolIV. Exhibits no 3'-5' exonuclease (proofreading) activity. May be involved in translesional synthesis, in conjunction with the beta clamp from PolIII.</text>
</comment>
<dbReference type="InterPro" id="IPR050356">
    <property type="entry name" value="SulA_CellDiv_inhibitor"/>
</dbReference>
<dbReference type="PANTHER" id="PTHR35369:SF2">
    <property type="entry name" value="BLR3025 PROTEIN"/>
    <property type="match status" value="1"/>
</dbReference>
<dbReference type="Proteomes" id="UP000266385">
    <property type="component" value="Unassembled WGS sequence"/>
</dbReference>
<dbReference type="CDD" id="cd03468">
    <property type="entry name" value="PolY_like"/>
    <property type="match status" value="1"/>
</dbReference>
<dbReference type="InterPro" id="IPR001126">
    <property type="entry name" value="UmuC"/>
</dbReference>
<feature type="domain" description="UmuC" evidence="7">
    <location>
        <begin position="33"/>
        <end position="156"/>
    </location>
</feature>
<keyword evidence="4" id="KW-0227">DNA damage</keyword>
<dbReference type="Pfam" id="PF11799">
    <property type="entry name" value="IMS_C"/>
    <property type="match status" value="1"/>
</dbReference>
<evidence type="ECO:0000313" key="10">
    <source>
        <dbReference type="Proteomes" id="UP000266385"/>
    </source>
</evidence>
<evidence type="ECO:0000256" key="1">
    <source>
        <dbReference type="ARBA" id="ARBA00010945"/>
    </source>
</evidence>
<dbReference type="EC" id="2.7.7.7" evidence="3"/>
<evidence type="ECO:0000256" key="3">
    <source>
        <dbReference type="ARBA" id="ARBA00012417"/>
    </source>
</evidence>
<gene>
    <name evidence="9" type="ORF">D1223_07350</name>
</gene>
<comment type="caution">
    <text evidence="9">The sequence shown here is derived from an EMBL/GenBank/DDBJ whole genome shotgun (WGS) entry which is preliminary data.</text>
</comment>
<proteinExistence type="inferred from homology"/>
<keyword evidence="10" id="KW-1185">Reference proteome</keyword>
<dbReference type="Pfam" id="PF00817">
    <property type="entry name" value="IMS"/>
    <property type="match status" value="1"/>
</dbReference>
<dbReference type="GO" id="GO:0003684">
    <property type="term" value="F:damaged DNA binding"/>
    <property type="evidence" value="ECO:0007669"/>
    <property type="project" value="InterPro"/>
</dbReference>
<name>A0A399RIJ3_9PROT</name>
<accession>A0A399RIJ3</accession>
<dbReference type="AlphaFoldDB" id="A0A399RIJ3"/>
<dbReference type="GO" id="GO:0006281">
    <property type="term" value="P:DNA repair"/>
    <property type="evidence" value="ECO:0007669"/>
    <property type="project" value="InterPro"/>
</dbReference>
<comment type="catalytic activity">
    <reaction evidence="6">
        <text>DNA(n) + a 2'-deoxyribonucleoside 5'-triphosphate = DNA(n+1) + diphosphate</text>
        <dbReference type="Rhea" id="RHEA:22508"/>
        <dbReference type="Rhea" id="RHEA-COMP:17339"/>
        <dbReference type="Rhea" id="RHEA-COMP:17340"/>
        <dbReference type="ChEBI" id="CHEBI:33019"/>
        <dbReference type="ChEBI" id="CHEBI:61560"/>
        <dbReference type="ChEBI" id="CHEBI:173112"/>
        <dbReference type="EC" id="2.7.7.7"/>
    </reaction>
</comment>
<dbReference type="PANTHER" id="PTHR35369">
    <property type="entry name" value="BLR3025 PROTEIN-RELATED"/>
    <property type="match status" value="1"/>
</dbReference>
<comment type="similarity">
    <text evidence="1">Belongs to the DNA polymerase type-Y family.</text>
</comment>
<evidence type="ECO:0000256" key="5">
    <source>
        <dbReference type="ARBA" id="ARBA00025589"/>
    </source>
</evidence>
<evidence type="ECO:0000259" key="7">
    <source>
        <dbReference type="Pfam" id="PF00817"/>
    </source>
</evidence>
<evidence type="ECO:0000256" key="4">
    <source>
        <dbReference type="ARBA" id="ARBA00022763"/>
    </source>
</evidence>
<dbReference type="SUPFAM" id="SSF56672">
    <property type="entry name" value="DNA/RNA polymerases"/>
    <property type="match status" value="1"/>
</dbReference>
<evidence type="ECO:0000256" key="2">
    <source>
        <dbReference type="ARBA" id="ARBA00011245"/>
    </source>
</evidence>
<dbReference type="Gene3D" id="3.30.70.270">
    <property type="match status" value="1"/>
</dbReference>
<feature type="domain" description="DNA polymerase Y-family little finger" evidence="8">
    <location>
        <begin position="247"/>
        <end position="348"/>
    </location>
</feature>
<organism evidence="9 10">
    <name type="scientific">Henriciella mobilis</name>
    <dbReference type="NCBI Taxonomy" id="2305467"/>
    <lineage>
        <taxon>Bacteria</taxon>
        <taxon>Pseudomonadati</taxon>
        <taxon>Pseudomonadota</taxon>
        <taxon>Alphaproteobacteria</taxon>
        <taxon>Hyphomonadales</taxon>
        <taxon>Hyphomonadaceae</taxon>
        <taxon>Henriciella</taxon>
    </lineage>
</organism>